<dbReference type="GO" id="GO:0005829">
    <property type="term" value="C:cytosol"/>
    <property type="evidence" value="ECO:0007669"/>
    <property type="project" value="TreeGrafter"/>
</dbReference>
<evidence type="ECO:0000259" key="2">
    <source>
        <dbReference type="PROSITE" id="PS50235"/>
    </source>
</evidence>
<sequence>MGHLGLSNRDERLCSFRFFHHCFFHFIVKYSSTSSVLASLAILLIWQLSSFPASNWYILLIIHFYQQITSLKAFLALHAPRGVVDMGTITPIDSEEDTQRSITKHYTYHSMDPQFGFVLDTQGSKGRYGDINKDTSKPSSKQDWSESIGTDSNEITAPATTSSQKLKYPNGIFPTPDLSPLSRNVIRSNNDVTDAEPLPPPARPVSGCLTPVSTAETVNIMAENIGDAVKERLEDDDCEYQLRRVENGKLFFSRSQERRSGSKRSDDGKIRRWRSKSARQEDESRMRVSRSEEISCRSKDAIEADDYDEACKSEGSVGKRKLAPLNGSLPPAKRRISSSANDNGQSLADSSNLPDSSSSHDGSSVEISYHTTYQIPSSPQRKRKFDEELDEHIEKSKRLLSSENRIPLGRKSNADNSSSPRAKRRILRRYAKGDDSDCEDLQALSRGGDFDDASSLESSSNSDGGSSYSSSGLPNPPKRTRAPPKRKAAVPKPSKPNPANEKAALRKQWKANWKAAVKAALDDLKTANYANFPVGMVNTTRNSCFINVVMQILYRIKECRDYLLERSQAAPPRPEGVKIRRKVAGRASRSEQKPAESQPPAGKLIDALCRDMRFMHNDEHSTSFNPVDFVSAVSEHFQDRNCDPCVQSDAMEFLELLFRHIQGEVAVEHSESGSEMSAAESDFVAAFQGDKIHKVIVSLSHFW</sequence>
<accession>A0A3N4IP92</accession>
<feature type="compositionally biased region" description="Polar residues" evidence="1">
    <location>
        <begin position="369"/>
        <end position="379"/>
    </location>
</feature>
<gene>
    <name evidence="3" type="ORF">BJ508DRAFT_65786</name>
</gene>
<proteinExistence type="predicted"/>
<protein>
    <recommendedName>
        <fullName evidence="2">USP domain-containing protein</fullName>
    </recommendedName>
</protein>
<dbReference type="InterPro" id="IPR001394">
    <property type="entry name" value="Peptidase_C19_UCH"/>
</dbReference>
<dbReference type="InterPro" id="IPR050164">
    <property type="entry name" value="Peptidase_C19"/>
</dbReference>
<dbReference type="SUPFAM" id="SSF54001">
    <property type="entry name" value="Cysteine proteinases"/>
    <property type="match status" value="1"/>
</dbReference>
<dbReference type="InterPro" id="IPR028889">
    <property type="entry name" value="USP"/>
</dbReference>
<name>A0A3N4IP92_ASCIM</name>
<feature type="region of interest" description="Disordered" evidence="1">
    <location>
        <begin position="573"/>
        <end position="601"/>
    </location>
</feature>
<dbReference type="Pfam" id="PF00443">
    <property type="entry name" value="UCH"/>
    <property type="match status" value="1"/>
</dbReference>
<dbReference type="PANTHER" id="PTHR24006">
    <property type="entry name" value="UBIQUITIN CARBOXYL-TERMINAL HYDROLASE"/>
    <property type="match status" value="1"/>
</dbReference>
<evidence type="ECO:0000313" key="3">
    <source>
        <dbReference type="EMBL" id="RPA83434.1"/>
    </source>
</evidence>
<dbReference type="EMBL" id="ML119664">
    <property type="protein sequence ID" value="RPA83434.1"/>
    <property type="molecule type" value="Genomic_DNA"/>
</dbReference>
<feature type="region of interest" description="Disordered" evidence="1">
    <location>
        <begin position="255"/>
        <end position="296"/>
    </location>
</feature>
<feature type="compositionally biased region" description="Basic and acidic residues" evidence="1">
    <location>
        <begin position="278"/>
        <end position="296"/>
    </location>
</feature>
<feature type="region of interest" description="Disordered" evidence="1">
    <location>
        <begin position="190"/>
        <end position="209"/>
    </location>
</feature>
<feature type="compositionally biased region" description="Low complexity" evidence="1">
    <location>
        <begin position="346"/>
        <end position="368"/>
    </location>
</feature>
<dbReference type="GO" id="GO:0016579">
    <property type="term" value="P:protein deubiquitination"/>
    <property type="evidence" value="ECO:0007669"/>
    <property type="project" value="InterPro"/>
</dbReference>
<feature type="domain" description="USP" evidence="2">
    <location>
        <begin position="534"/>
        <end position="703"/>
    </location>
</feature>
<organism evidence="3 4">
    <name type="scientific">Ascobolus immersus RN42</name>
    <dbReference type="NCBI Taxonomy" id="1160509"/>
    <lineage>
        <taxon>Eukaryota</taxon>
        <taxon>Fungi</taxon>
        <taxon>Dikarya</taxon>
        <taxon>Ascomycota</taxon>
        <taxon>Pezizomycotina</taxon>
        <taxon>Pezizomycetes</taxon>
        <taxon>Pezizales</taxon>
        <taxon>Ascobolaceae</taxon>
        <taxon>Ascobolus</taxon>
    </lineage>
</organism>
<feature type="compositionally biased region" description="Basic residues" evidence="1">
    <location>
        <begin position="478"/>
        <end position="489"/>
    </location>
</feature>
<dbReference type="AlphaFoldDB" id="A0A3N4IP92"/>
<dbReference type="GO" id="GO:0004843">
    <property type="term" value="F:cysteine-type deubiquitinase activity"/>
    <property type="evidence" value="ECO:0007669"/>
    <property type="project" value="InterPro"/>
</dbReference>
<dbReference type="Gene3D" id="3.90.70.10">
    <property type="entry name" value="Cysteine proteinases"/>
    <property type="match status" value="1"/>
</dbReference>
<feature type="compositionally biased region" description="Basic and acidic residues" evidence="1">
    <location>
        <begin position="127"/>
        <end position="136"/>
    </location>
</feature>
<feature type="compositionally biased region" description="Basic residues" evidence="1">
    <location>
        <begin position="421"/>
        <end position="430"/>
    </location>
</feature>
<dbReference type="PROSITE" id="PS50235">
    <property type="entry name" value="USP_3"/>
    <property type="match status" value="1"/>
</dbReference>
<feature type="region of interest" description="Disordered" evidence="1">
    <location>
        <begin position="313"/>
        <end position="506"/>
    </location>
</feature>
<feature type="region of interest" description="Disordered" evidence="1">
    <location>
        <begin position="127"/>
        <end position="184"/>
    </location>
</feature>
<keyword evidence="4" id="KW-1185">Reference proteome</keyword>
<dbReference type="GO" id="GO:0005634">
    <property type="term" value="C:nucleus"/>
    <property type="evidence" value="ECO:0007669"/>
    <property type="project" value="TreeGrafter"/>
</dbReference>
<dbReference type="Proteomes" id="UP000275078">
    <property type="component" value="Unassembled WGS sequence"/>
</dbReference>
<evidence type="ECO:0000256" key="1">
    <source>
        <dbReference type="SAM" id="MobiDB-lite"/>
    </source>
</evidence>
<evidence type="ECO:0000313" key="4">
    <source>
        <dbReference type="Proteomes" id="UP000275078"/>
    </source>
</evidence>
<reference evidence="3 4" key="1">
    <citation type="journal article" date="2018" name="Nat. Ecol. Evol.">
        <title>Pezizomycetes genomes reveal the molecular basis of ectomycorrhizal truffle lifestyle.</title>
        <authorList>
            <person name="Murat C."/>
            <person name="Payen T."/>
            <person name="Noel B."/>
            <person name="Kuo A."/>
            <person name="Morin E."/>
            <person name="Chen J."/>
            <person name="Kohler A."/>
            <person name="Krizsan K."/>
            <person name="Balestrini R."/>
            <person name="Da Silva C."/>
            <person name="Montanini B."/>
            <person name="Hainaut M."/>
            <person name="Levati E."/>
            <person name="Barry K.W."/>
            <person name="Belfiori B."/>
            <person name="Cichocki N."/>
            <person name="Clum A."/>
            <person name="Dockter R.B."/>
            <person name="Fauchery L."/>
            <person name="Guy J."/>
            <person name="Iotti M."/>
            <person name="Le Tacon F."/>
            <person name="Lindquist E.A."/>
            <person name="Lipzen A."/>
            <person name="Malagnac F."/>
            <person name="Mello A."/>
            <person name="Molinier V."/>
            <person name="Miyauchi S."/>
            <person name="Poulain J."/>
            <person name="Riccioni C."/>
            <person name="Rubini A."/>
            <person name="Sitrit Y."/>
            <person name="Splivallo R."/>
            <person name="Traeger S."/>
            <person name="Wang M."/>
            <person name="Zifcakova L."/>
            <person name="Wipf D."/>
            <person name="Zambonelli A."/>
            <person name="Paolocci F."/>
            <person name="Nowrousian M."/>
            <person name="Ottonello S."/>
            <person name="Baldrian P."/>
            <person name="Spatafora J.W."/>
            <person name="Henrissat B."/>
            <person name="Nagy L.G."/>
            <person name="Aury J.M."/>
            <person name="Wincker P."/>
            <person name="Grigoriev I.V."/>
            <person name="Bonfante P."/>
            <person name="Martin F.M."/>
        </authorList>
    </citation>
    <scope>NUCLEOTIDE SEQUENCE [LARGE SCALE GENOMIC DNA]</scope>
    <source>
        <strain evidence="3 4">RN42</strain>
    </source>
</reference>
<dbReference type="InterPro" id="IPR038765">
    <property type="entry name" value="Papain-like_cys_pep_sf"/>
</dbReference>
<feature type="compositionally biased region" description="Polar residues" evidence="1">
    <location>
        <begin position="137"/>
        <end position="165"/>
    </location>
</feature>
<feature type="compositionally biased region" description="Basic and acidic residues" evidence="1">
    <location>
        <begin position="255"/>
        <end position="270"/>
    </location>
</feature>
<feature type="compositionally biased region" description="Low complexity" evidence="1">
    <location>
        <begin position="455"/>
        <end position="472"/>
    </location>
</feature>